<comment type="caution">
    <text evidence="2">The sequence shown here is derived from an EMBL/GenBank/DDBJ whole genome shotgun (WGS) entry which is preliminary data.</text>
</comment>
<dbReference type="EMBL" id="WXEW01000001">
    <property type="protein sequence ID" value="NAS20471.1"/>
    <property type="molecule type" value="Genomic_DNA"/>
</dbReference>
<dbReference type="GO" id="GO:0007165">
    <property type="term" value="P:signal transduction"/>
    <property type="evidence" value="ECO:0007669"/>
    <property type="project" value="TreeGrafter"/>
</dbReference>
<comment type="cofactor">
    <cofactor evidence="1">
        <name>Mg(2+)</name>
        <dbReference type="ChEBI" id="CHEBI:18420"/>
    </cofactor>
</comment>
<dbReference type="PANTHER" id="PTHR20854">
    <property type="entry name" value="INOSITOL MONOPHOSPHATASE"/>
    <property type="match status" value="1"/>
</dbReference>
<organism evidence="2 3">
    <name type="scientific">Herbidospora solisilvae</name>
    <dbReference type="NCBI Taxonomy" id="2696284"/>
    <lineage>
        <taxon>Bacteria</taxon>
        <taxon>Bacillati</taxon>
        <taxon>Actinomycetota</taxon>
        <taxon>Actinomycetes</taxon>
        <taxon>Streptosporangiales</taxon>
        <taxon>Streptosporangiaceae</taxon>
        <taxon>Herbidospora</taxon>
    </lineage>
</organism>
<feature type="binding site" evidence="1">
    <location>
        <position position="212"/>
    </location>
    <ligand>
        <name>Mg(2+)</name>
        <dbReference type="ChEBI" id="CHEBI:18420"/>
        <label>1</label>
        <note>catalytic</note>
    </ligand>
</feature>
<keyword evidence="1" id="KW-0479">Metal-binding</keyword>
<evidence type="ECO:0000256" key="1">
    <source>
        <dbReference type="PIRSR" id="PIRSR600760-2"/>
    </source>
</evidence>
<dbReference type="Gene3D" id="3.30.540.10">
    <property type="entry name" value="Fructose-1,6-Bisphosphatase, subunit A, domain 1"/>
    <property type="match status" value="1"/>
</dbReference>
<dbReference type="GO" id="GO:0008934">
    <property type="term" value="F:inositol monophosphate 1-phosphatase activity"/>
    <property type="evidence" value="ECO:0007669"/>
    <property type="project" value="TreeGrafter"/>
</dbReference>
<dbReference type="PRINTS" id="PR00377">
    <property type="entry name" value="IMPHPHTASES"/>
</dbReference>
<feature type="binding site" evidence="1">
    <location>
        <position position="87"/>
    </location>
    <ligand>
        <name>Mg(2+)</name>
        <dbReference type="ChEBI" id="CHEBI:18420"/>
        <label>1</label>
        <note>catalytic</note>
    </ligand>
</feature>
<dbReference type="AlphaFoldDB" id="A0A7C9MUE5"/>
<name>A0A7C9MUE5_9ACTN</name>
<dbReference type="Proteomes" id="UP000479526">
    <property type="component" value="Unassembled WGS sequence"/>
</dbReference>
<keyword evidence="1" id="KW-0460">Magnesium</keyword>
<dbReference type="GO" id="GO:0046872">
    <property type="term" value="F:metal ion binding"/>
    <property type="evidence" value="ECO:0007669"/>
    <property type="project" value="UniProtKB-KW"/>
</dbReference>
<accession>A0A7C9MUE5</accession>
<protein>
    <submittedName>
        <fullName evidence="2">Inositol monophosphatase</fullName>
    </submittedName>
</protein>
<dbReference type="Pfam" id="PF00459">
    <property type="entry name" value="Inositol_P"/>
    <property type="match status" value="1"/>
</dbReference>
<evidence type="ECO:0000313" key="3">
    <source>
        <dbReference type="Proteomes" id="UP000479526"/>
    </source>
</evidence>
<feature type="binding site" evidence="1">
    <location>
        <position position="70"/>
    </location>
    <ligand>
        <name>Mg(2+)</name>
        <dbReference type="ChEBI" id="CHEBI:18420"/>
        <label>1</label>
        <note>catalytic</note>
    </ligand>
</feature>
<gene>
    <name evidence="2" type="ORF">GT755_02095</name>
</gene>
<dbReference type="InterPro" id="IPR000760">
    <property type="entry name" value="Inositol_monophosphatase-like"/>
</dbReference>
<dbReference type="PANTHER" id="PTHR20854:SF4">
    <property type="entry name" value="INOSITOL-1-MONOPHOSPHATASE-RELATED"/>
    <property type="match status" value="1"/>
</dbReference>
<dbReference type="GO" id="GO:0006020">
    <property type="term" value="P:inositol metabolic process"/>
    <property type="evidence" value="ECO:0007669"/>
    <property type="project" value="TreeGrafter"/>
</dbReference>
<feature type="binding site" evidence="1">
    <location>
        <position position="89"/>
    </location>
    <ligand>
        <name>Mg(2+)</name>
        <dbReference type="ChEBI" id="CHEBI:18420"/>
        <label>1</label>
        <note>catalytic</note>
    </ligand>
</feature>
<keyword evidence="3" id="KW-1185">Reference proteome</keyword>
<reference evidence="2 3" key="1">
    <citation type="submission" date="2020-01" db="EMBL/GenBank/DDBJ databases">
        <title>Herbidospora sp. NEAU-GS84 nov., a novel actinomycete isolated from soil.</title>
        <authorList>
            <person name="Han L."/>
        </authorList>
    </citation>
    <scope>NUCLEOTIDE SEQUENCE [LARGE SCALE GENOMIC DNA]</scope>
    <source>
        <strain evidence="2 3">NEAU-GS84</strain>
    </source>
</reference>
<evidence type="ECO:0000313" key="2">
    <source>
        <dbReference type="EMBL" id="NAS20471.1"/>
    </source>
</evidence>
<dbReference type="SUPFAM" id="SSF56655">
    <property type="entry name" value="Carbohydrate phosphatase"/>
    <property type="match status" value="1"/>
</dbReference>
<dbReference type="Gene3D" id="3.40.190.80">
    <property type="match status" value="1"/>
</dbReference>
<sequence>MKGRAVDVSAELAVAVAAAEAAGALLRREPAWIGAKGADGDLSTDLDLRSEELIVSRVRAAYPGDRIVAEESGGEPAGDGDRVWFVDPLDGTNNLAIGLPVYAVGIAFCVAGRPVAGVVHDPVSGGTWSAVRGGGARGPGLPAAVAPSGRPLLLAWTQGHGLAADPVAGALRTALEARAGRLLQLWAPLVAWILLARGRIDGLVGYRAELVDFPAGALIAAEAGVAIHRFDGEPFDLRVDLPESERNFVACRAGRFARIWPSGG</sequence>
<feature type="binding site" evidence="1">
    <location>
        <position position="90"/>
    </location>
    <ligand>
        <name>Mg(2+)</name>
        <dbReference type="ChEBI" id="CHEBI:18420"/>
        <label>2</label>
    </ligand>
</feature>
<proteinExistence type="predicted"/>